<dbReference type="Proteomes" id="UP000187851">
    <property type="component" value="Chromosome"/>
</dbReference>
<sequence>MTDPRGVCARRAEDLAPEVPYVRGWAAAKRGAEALAEKLRAVGMESDFPGLRADVNVVGDGMVCLGEVRPEAVQCLVGMLVTGLALEMAEQVGASAGGERPRVPRQPGAEG</sequence>
<evidence type="ECO:0000256" key="1">
    <source>
        <dbReference type="SAM" id="MobiDB-lite"/>
    </source>
</evidence>
<gene>
    <name evidence="2" type="ORF">BV401_30250</name>
</gene>
<reference evidence="2 3" key="1">
    <citation type="journal article" date="2017" name="J. Biotechnol.">
        <title>The complete genome sequence of Streptomyces autolyticus CGMCC 0516, the producer of geldanamycin, autolytimycin, reblastatin and elaiophylin.</title>
        <authorList>
            <person name="Yin M."/>
            <person name="Jiang M."/>
            <person name="Ren Z."/>
            <person name="Dong Y."/>
            <person name="Lu T."/>
        </authorList>
    </citation>
    <scope>NUCLEOTIDE SEQUENCE [LARGE SCALE GENOMIC DNA]</scope>
    <source>
        <strain evidence="2 3">CGMCC0516</strain>
    </source>
</reference>
<keyword evidence="3" id="KW-1185">Reference proteome</keyword>
<protein>
    <recommendedName>
        <fullName evidence="4">BON domain-containing protein</fullName>
    </recommendedName>
</protein>
<dbReference type="EMBL" id="CP019458">
    <property type="protein sequence ID" value="AQA14055.1"/>
    <property type="molecule type" value="Genomic_DNA"/>
</dbReference>
<feature type="region of interest" description="Disordered" evidence="1">
    <location>
        <begin position="92"/>
        <end position="111"/>
    </location>
</feature>
<evidence type="ECO:0000313" key="2">
    <source>
        <dbReference type="EMBL" id="AQA14055.1"/>
    </source>
</evidence>
<evidence type="ECO:0000313" key="3">
    <source>
        <dbReference type="Proteomes" id="UP000187851"/>
    </source>
</evidence>
<evidence type="ECO:0008006" key="4">
    <source>
        <dbReference type="Google" id="ProtNLM"/>
    </source>
</evidence>
<name>A0ABN4WEE2_9ACTN</name>
<organism evidence="2 3">
    <name type="scientific">Streptomyces autolyticus</name>
    <dbReference type="NCBI Taxonomy" id="75293"/>
    <lineage>
        <taxon>Bacteria</taxon>
        <taxon>Bacillati</taxon>
        <taxon>Actinomycetota</taxon>
        <taxon>Actinomycetes</taxon>
        <taxon>Kitasatosporales</taxon>
        <taxon>Streptomycetaceae</taxon>
        <taxon>Streptomyces</taxon>
    </lineage>
</organism>
<proteinExistence type="predicted"/>
<accession>A0ABN4WEE2</accession>